<feature type="region of interest" description="Disordered" evidence="1">
    <location>
        <begin position="1"/>
        <end position="47"/>
    </location>
</feature>
<reference evidence="2" key="1">
    <citation type="journal article" date="2022" name="bioRxiv">
        <title>Sequencing and chromosome-scale assembly of the giantPleurodeles waltlgenome.</title>
        <authorList>
            <person name="Brown T."/>
            <person name="Elewa A."/>
            <person name="Iarovenko S."/>
            <person name="Subramanian E."/>
            <person name="Araus A.J."/>
            <person name="Petzold A."/>
            <person name="Susuki M."/>
            <person name="Suzuki K.-i.T."/>
            <person name="Hayashi T."/>
            <person name="Toyoda A."/>
            <person name="Oliveira C."/>
            <person name="Osipova E."/>
            <person name="Leigh N.D."/>
            <person name="Simon A."/>
            <person name="Yun M.H."/>
        </authorList>
    </citation>
    <scope>NUCLEOTIDE SEQUENCE</scope>
    <source>
        <strain evidence="2">20211129_DDA</strain>
        <tissue evidence="2">Liver</tissue>
    </source>
</reference>
<sequence>MLTRARQSHSAQLTSSPAKARQVSPEDQAGRVTPPYSCVPLSPQGQPQSLRSPHLCLTWGPPAKPWGAKQATLLCCTPELLTRHGFPL</sequence>
<evidence type="ECO:0000313" key="3">
    <source>
        <dbReference type="Proteomes" id="UP001066276"/>
    </source>
</evidence>
<accession>A0AAV7MWQ8</accession>
<dbReference type="Proteomes" id="UP001066276">
    <property type="component" value="Chromosome 9"/>
</dbReference>
<keyword evidence="3" id="KW-1185">Reference proteome</keyword>
<comment type="caution">
    <text evidence="2">The sequence shown here is derived from an EMBL/GenBank/DDBJ whole genome shotgun (WGS) entry which is preliminary data.</text>
</comment>
<gene>
    <name evidence="2" type="ORF">NDU88_003829</name>
</gene>
<organism evidence="2 3">
    <name type="scientific">Pleurodeles waltl</name>
    <name type="common">Iberian ribbed newt</name>
    <dbReference type="NCBI Taxonomy" id="8319"/>
    <lineage>
        <taxon>Eukaryota</taxon>
        <taxon>Metazoa</taxon>
        <taxon>Chordata</taxon>
        <taxon>Craniata</taxon>
        <taxon>Vertebrata</taxon>
        <taxon>Euteleostomi</taxon>
        <taxon>Amphibia</taxon>
        <taxon>Batrachia</taxon>
        <taxon>Caudata</taxon>
        <taxon>Salamandroidea</taxon>
        <taxon>Salamandridae</taxon>
        <taxon>Pleurodelinae</taxon>
        <taxon>Pleurodeles</taxon>
    </lineage>
</organism>
<evidence type="ECO:0000313" key="2">
    <source>
        <dbReference type="EMBL" id="KAJ1106428.1"/>
    </source>
</evidence>
<protein>
    <submittedName>
        <fullName evidence="2">Uncharacterized protein</fullName>
    </submittedName>
</protein>
<dbReference type="AlphaFoldDB" id="A0AAV7MWQ8"/>
<feature type="compositionally biased region" description="Polar residues" evidence="1">
    <location>
        <begin position="8"/>
        <end position="17"/>
    </location>
</feature>
<name>A0AAV7MWQ8_PLEWA</name>
<evidence type="ECO:0000256" key="1">
    <source>
        <dbReference type="SAM" id="MobiDB-lite"/>
    </source>
</evidence>
<dbReference type="EMBL" id="JANPWB010000013">
    <property type="protein sequence ID" value="KAJ1106428.1"/>
    <property type="molecule type" value="Genomic_DNA"/>
</dbReference>
<proteinExistence type="predicted"/>